<dbReference type="AlphaFoldDB" id="A0A9D1H0A6"/>
<evidence type="ECO:0000313" key="2">
    <source>
        <dbReference type="Proteomes" id="UP000886842"/>
    </source>
</evidence>
<dbReference type="PANTHER" id="PTHR34472:SF1">
    <property type="entry name" value="SULFUR CARRIER PROTEIN THIS"/>
    <property type="match status" value="1"/>
</dbReference>
<dbReference type="CDD" id="cd00565">
    <property type="entry name" value="Ubl_ThiS"/>
    <property type="match status" value="1"/>
</dbReference>
<evidence type="ECO:0000313" key="1">
    <source>
        <dbReference type="EMBL" id="HIT76243.1"/>
    </source>
</evidence>
<accession>A0A9D1H0A6</accession>
<name>A0A9D1H0A6_9ACTN</name>
<dbReference type="InterPro" id="IPR016155">
    <property type="entry name" value="Mopterin_synth/thiamin_S_b"/>
</dbReference>
<dbReference type="InterPro" id="IPR003749">
    <property type="entry name" value="ThiS/MoaD-like"/>
</dbReference>
<comment type="caution">
    <text evidence="1">The sequence shown here is derived from an EMBL/GenBank/DDBJ whole genome shotgun (WGS) entry which is preliminary data.</text>
</comment>
<dbReference type="PANTHER" id="PTHR34472">
    <property type="entry name" value="SULFUR CARRIER PROTEIN THIS"/>
    <property type="match status" value="1"/>
</dbReference>
<dbReference type="NCBIfam" id="TIGR01683">
    <property type="entry name" value="thiS"/>
    <property type="match status" value="1"/>
</dbReference>
<dbReference type="SUPFAM" id="SSF54285">
    <property type="entry name" value="MoaD/ThiS"/>
    <property type="match status" value="1"/>
</dbReference>
<dbReference type="Gene3D" id="3.10.20.30">
    <property type="match status" value="1"/>
</dbReference>
<dbReference type="Pfam" id="PF02597">
    <property type="entry name" value="ThiS"/>
    <property type="match status" value="1"/>
</dbReference>
<dbReference type="Proteomes" id="UP000886842">
    <property type="component" value="Unassembled WGS sequence"/>
</dbReference>
<dbReference type="InterPro" id="IPR012675">
    <property type="entry name" value="Beta-grasp_dom_sf"/>
</dbReference>
<dbReference type="InterPro" id="IPR010035">
    <property type="entry name" value="Thi_S"/>
</dbReference>
<reference evidence="1" key="1">
    <citation type="submission" date="2020-10" db="EMBL/GenBank/DDBJ databases">
        <authorList>
            <person name="Gilroy R."/>
        </authorList>
    </citation>
    <scope>NUCLEOTIDE SEQUENCE</scope>
    <source>
        <strain evidence="1">ChiGjej1B1-24693</strain>
    </source>
</reference>
<dbReference type="EMBL" id="DVLP01000343">
    <property type="protein sequence ID" value="HIT76243.1"/>
    <property type="molecule type" value="Genomic_DNA"/>
</dbReference>
<gene>
    <name evidence="1" type="primary">thiS</name>
    <name evidence="1" type="ORF">IAA98_11720</name>
</gene>
<organism evidence="1 2">
    <name type="scientific">Candidatus Avipropionibacterium avicola</name>
    <dbReference type="NCBI Taxonomy" id="2840701"/>
    <lineage>
        <taxon>Bacteria</taxon>
        <taxon>Bacillati</taxon>
        <taxon>Actinomycetota</taxon>
        <taxon>Actinomycetes</taxon>
        <taxon>Propionibacteriales</taxon>
        <taxon>Propionibacteriaceae</taxon>
        <taxon>Propionibacteriaceae incertae sedis</taxon>
        <taxon>Candidatus Avipropionibacterium</taxon>
    </lineage>
</organism>
<protein>
    <submittedName>
        <fullName evidence="1">Sulfur carrier protein ThiS</fullName>
    </submittedName>
</protein>
<reference evidence="1" key="2">
    <citation type="journal article" date="2021" name="PeerJ">
        <title>Extensive microbial diversity within the chicken gut microbiome revealed by metagenomics and culture.</title>
        <authorList>
            <person name="Gilroy R."/>
            <person name="Ravi A."/>
            <person name="Getino M."/>
            <person name="Pursley I."/>
            <person name="Horton D.L."/>
            <person name="Alikhan N.F."/>
            <person name="Baker D."/>
            <person name="Gharbi K."/>
            <person name="Hall N."/>
            <person name="Watson M."/>
            <person name="Adriaenssens E.M."/>
            <person name="Foster-Nyarko E."/>
            <person name="Jarju S."/>
            <person name="Secka A."/>
            <person name="Antonio M."/>
            <person name="Oren A."/>
            <person name="Chaudhuri R.R."/>
            <person name="La Ragione R."/>
            <person name="Hildebrand F."/>
            <person name="Pallen M.J."/>
        </authorList>
    </citation>
    <scope>NUCLEOTIDE SEQUENCE</scope>
    <source>
        <strain evidence="1">ChiGjej1B1-24693</strain>
    </source>
</reference>
<proteinExistence type="predicted"/>
<sequence>MIIVLNGTDHEVDDSATVADLIGQTHPDAATHRGVAVAVDRRVVPRSAWADTALVAGARVEFVTAVQGG</sequence>